<proteinExistence type="predicted"/>
<gene>
    <name evidence="2" type="ORF">EV666_101281</name>
</gene>
<dbReference type="Gene3D" id="3.10.129.10">
    <property type="entry name" value="Hotdog Thioesterase"/>
    <property type="match status" value="1"/>
</dbReference>
<evidence type="ECO:0000313" key="2">
    <source>
        <dbReference type="EMBL" id="TCO16031.1"/>
    </source>
</evidence>
<organism evidence="2 3">
    <name type="scientific">Camelimonas lactis</name>
    <dbReference type="NCBI Taxonomy" id="659006"/>
    <lineage>
        <taxon>Bacteria</taxon>
        <taxon>Pseudomonadati</taxon>
        <taxon>Pseudomonadota</taxon>
        <taxon>Alphaproteobacteria</taxon>
        <taxon>Hyphomicrobiales</taxon>
        <taxon>Chelatococcaceae</taxon>
        <taxon>Camelimonas</taxon>
    </lineage>
</organism>
<dbReference type="GO" id="GO:0016790">
    <property type="term" value="F:thiolester hydrolase activity"/>
    <property type="evidence" value="ECO:0007669"/>
    <property type="project" value="UniProtKB-ARBA"/>
</dbReference>
<dbReference type="Proteomes" id="UP000294881">
    <property type="component" value="Unassembled WGS sequence"/>
</dbReference>
<keyword evidence="3" id="KW-1185">Reference proteome</keyword>
<dbReference type="Pfam" id="PF03061">
    <property type="entry name" value="4HBT"/>
    <property type="match status" value="1"/>
</dbReference>
<dbReference type="InterPro" id="IPR029069">
    <property type="entry name" value="HotDog_dom_sf"/>
</dbReference>
<dbReference type="EMBL" id="SLWL01000001">
    <property type="protein sequence ID" value="TCO16031.1"/>
    <property type="molecule type" value="Genomic_DNA"/>
</dbReference>
<dbReference type="CDD" id="cd03443">
    <property type="entry name" value="PaaI_thioesterase"/>
    <property type="match status" value="1"/>
</dbReference>
<dbReference type="InterPro" id="IPR006683">
    <property type="entry name" value="Thioestr_dom"/>
</dbReference>
<evidence type="ECO:0000313" key="3">
    <source>
        <dbReference type="Proteomes" id="UP000294881"/>
    </source>
</evidence>
<sequence>MGKETADKETPVTEQEILQTFRKNVNPCLRTLGGGIAGYNVETETTTMAWTATQDHCHSVVGHPRGGIVQGGIVTGWIDAAMAHACIAKSRFTVMVPSLEIKVSFLLAAHPGKYRSTGWITRWGRSIAFLEGELRDMEGELIARASSTAALRPLKRPEA</sequence>
<comment type="caution">
    <text evidence="2">The sequence shown here is derived from an EMBL/GenBank/DDBJ whole genome shotgun (WGS) entry which is preliminary data.</text>
</comment>
<dbReference type="SUPFAM" id="SSF54637">
    <property type="entry name" value="Thioesterase/thiol ester dehydrase-isomerase"/>
    <property type="match status" value="1"/>
</dbReference>
<reference evidence="2 3" key="1">
    <citation type="submission" date="2019-03" db="EMBL/GenBank/DDBJ databases">
        <title>Genomic Encyclopedia of Type Strains, Phase IV (KMG-IV): sequencing the most valuable type-strain genomes for metagenomic binning, comparative biology and taxonomic classification.</title>
        <authorList>
            <person name="Goeker M."/>
        </authorList>
    </citation>
    <scope>NUCLEOTIDE SEQUENCE [LARGE SCALE GENOMIC DNA]</scope>
    <source>
        <strain evidence="2 3">DSM 22958</strain>
    </source>
</reference>
<accession>A0A4R2GXQ9</accession>
<dbReference type="AlphaFoldDB" id="A0A4R2GXQ9"/>
<evidence type="ECO:0000259" key="1">
    <source>
        <dbReference type="Pfam" id="PF03061"/>
    </source>
</evidence>
<feature type="domain" description="Thioesterase" evidence="1">
    <location>
        <begin position="66"/>
        <end position="142"/>
    </location>
</feature>
<name>A0A4R2GXQ9_9HYPH</name>
<protein>
    <submittedName>
        <fullName evidence="2">Uncharacterized protein (TIGR00369 family)</fullName>
    </submittedName>
</protein>
<dbReference type="OrthoDB" id="9813282at2"/>